<dbReference type="EMBL" id="VSSQ01014091">
    <property type="protein sequence ID" value="MPM52923.1"/>
    <property type="molecule type" value="Genomic_DNA"/>
</dbReference>
<accession>A0A645APY6</accession>
<proteinExistence type="predicted"/>
<evidence type="ECO:0000313" key="1">
    <source>
        <dbReference type="EMBL" id="MPM52923.1"/>
    </source>
</evidence>
<gene>
    <name evidence="1" type="ORF">SDC9_99687</name>
</gene>
<reference evidence="1" key="1">
    <citation type="submission" date="2019-08" db="EMBL/GenBank/DDBJ databases">
        <authorList>
            <person name="Kucharzyk K."/>
            <person name="Murdoch R.W."/>
            <person name="Higgins S."/>
            <person name="Loffler F."/>
        </authorList>
    </citation>
    <scope>NUCLEOTIDE SEQUENCE</scope>
</reference>
<sequence length="75" mass="8751">MPRGEYFVQVPCAFTSCIDQLLERREVVEIIHPHRAVMQTHFSLSYKLTKTFILYIEIYPLGFKTALQALFDTQG</sequence>
<dbReference type="PROSITE" id="PS51257">
    <property type="entry name" value="PROKAR_LIPOPROTEIN"/>
    <property type="match status" value="1"/>
</dbReference>
<comment type="caution">
    <text evidence="1">The sequence shown here is derived from an EMBL/GenBank/DDBJ whole genome shotgun (WGS) entry which is preliminary data.</text>
</comment>
<name>A0A645APY6_9ZZZZ</name>
<dbReference type="AlphaFoldDB" id="A0A645APY6"/>
<protein>
    <submittedName>
        <fullName evidence="1">Uncharacterized protein</fullName>
    </submittedName>
</protein>
<organism evidence="1">
    <name type="scientific">bioreactor metagenome</name>
    <dbReference type="NCBI Taxonomy" id="1076179"/>
    <lineage>
        <taxon>unclassified sequences</taxon>
        <taxon>metagenomes</taxon>
        <taxon>ecological metagenomes</taxon>
    </lineage>
</organism>